<dbReference type="Proteomes" id="UP000823613">
    <property type="component" value="Unassembled WGS sequence"/>
</dbReference>
<dbReference type="EMBL" id="JADIMY010000127">
    <property type="protein sequence ID" value="MBO8428223.1"/>
    <property type="molecule type" value="Genomic_DNA"/>
</dbReference>
<organism evidence="1 2">
    <name type="scientific">Candidatus Onthovivens merdipullorum</name>
    <dbReference type="NCBI Taxonomy" id="2840889"/>
    <lineage>
        <taxon>Bacteria</taxon>
        <taxon>Bacillati</taxon>
        <taxon>Bacillota</taxon>
        <taxon>Bacilli</taxon>
        <taxon>Bacillales</taxon>
        <taxon>Candidatus Onthovivens</taxon>
    </lineage>
</organism>
<dbReference type="InterPro" id="IPR029063">
    <property type="entry name" value="SAM-dependent_MTases_sf"/>
</dbReference>
<reference evidence="1" key="1">
    <citation type="submission" date="2020-10" db="EMBL/GenBank/DDBJ databases">
        <authorList>
            <person name="Gilroy R."/>
        </authorList>
    </citation>
    <scope>NUCLEOTIDE SEQUENCE</scope>
    <source>
        <strain evidence="1">11159</strain>
    </source>
</reference>
<accession>A0A9D9DII5</accession>
<dbReference type="AlphaFoldDB" id="A0A9D9DII5"/>
<evidence type="ECO:0000313" key="1">
    <source>
        <dbReference type="EMBL" id="MBO8428223.1"/>
    </source>
</evidence>
<gene>
    <name evidence="1" type="ORF">IAC58_06750</name>
</gene>
<comment type="caution">
    <text evidence="1">The sequence shown here is derived from an EMBL/GenBank/DDBJ whole genome shotgun (WGS) entry which is preliminary data.</text>
</comment>
<proteinExistence type="predicted"/>
<name>A0A9D9DII5_9BACL</name>
<reference evidence="1" key="2">
    <citation type="journal article" date="2021" name="PeerJ">
        <title>Extensive microbial diversity within the chicken gut microbiome revealed by metagenomics and culture.</title>
        <authorList>
            <person name="Gilroy R."/>
            <person name="Ravi A."/>
            <person name="Getino M."/>
            <person name="Pursley I."/>
            <person name="Horton D.L."/>
            <person name="Alikhan N.F."/>
            <person name="Baker D."/>
            <person name="Gharbi K."/>
            <person name="Hall N."/>
            <person name="Watson M."/>
            <person name="Adriaenssens E.M."/>
            <person name="Foster-Nyarko E."/>
            <person name="Jarju S."/>
            <person name="Secka A."/>
            <person name="Antonio M."/>
            <person name="Oren A."/>
            <person name="Chaudhuri R.R."/>
            <person name="La Ragione R."/>
            <person name="Hildebrand F."/>
            <person name="Pallen M.J."/>
        </authorList>
    </citation>
    <scope>NUCLEOTIDE SEQUENCE</scope>
    <source>
        <strain evidence="1">11159</strain>
    </source>
</reference>
<evidence type="ECO:0000313" key="2">
    <source>
        <dbReference type="Proteomes" id="UP000823613"/>
    </source>
</evidence>
<sequence length="424" mass="49866">MNKIYDVSSKVLKQSITNCEDYFISFQQLAKENSLDEKERRLAIILINSFFRNYYFCKEVTHFIVPLKEENLDIVIIVGLYFCNNALVKVIDENEMEGILKEELLKFNFDFSKEEHSLLALKGVVREKRKTNDLKVRKGSPKYFSIKYNLPEWFYRMVVKHYDKDAGIKTCREFAHLPRQFASINTFKAPVPNDENLTKNFTQISEGTYEYTGKAPFKRNELVKNKNVINIQLAYNDLLSKLPTLSHRNYAIYLGIKSYFYLPLISKYYKDYNFTTIITKHLKENYELLSIKREYNLKSLYFSEASSDGFATVISKKQDLFIVFPSSSEFEKGRVNPDYLITFDSNKLDELIKGELADLENAAPFVEEKGTLVYCVRTLGKKETTEIIAQFLEKHPEFELVEDKQYLPYEEENSLFYYAILKRK</sequence>
<dbReference type="SUPFAM" id="SSF53335">
    <property type="entry name" value="S-adenosyl-L-methionine-dependent methyltransferases"/>
    <property type="match status" value="1"/>
</dbReference>
<protein>
    <submittedName>
        <fullName evidence="1">Uncharacterized protein</fullName>
    </submittedName>
</protein>
<dbReference type="Gene3D" id="3.40.50.150">
    <property type="entry name" value="Vaccinia Virus protein VP39"/>
    <property type="match status" value="1"/>
</dbReference>